<evidence type="ECO:0000256" key="2">
    <source>
        <dbReference type="ARBA" id="ARBA00001966"/>
    </source>
</evidence>
<dbReference type="CDD" id="cd16917">
    <property type="entry name" value="HATPase_UhpB-NarQ-NarX-like"/>
    <property type="match status" value="1"/>
</dbReference>
<dbReference type="PRINTS" id="PR00344">
    <property type="entry name" value="BCTRLSENSOR"/>
</dbReference>
<dbReference type="SMART" id="SM00387">
    <property type="entry name" value="HATPase_c"/>
    <property type="match status" value="1"/>
</dbReference>
<keyword evidence="7" id="KW-0963">Cytoplasm</keyword>
<keyword evidence="10" id="KW-0479">Metal-binding</keyword>
<keyword evidence="14" id="KW-0411">Iron-sulfur</keyword>
<organism evidence="23 24">
    <name type="scientific">Herbiconiux daphne</name>
    <dbReference type="NCBI Taxonomy" id="2970914"/>
    <lineage>
        <taxon>Bacteria</taxon>
        <taxon>Bacillati</taxon>
        <taxon>Actinomycetota</taxon>
        <taxon>Actinomycetes</taxon>
        <taxon>Micrococcales</taxon>
        <taxon>Microbacteriaceae</taxon>
        <taxon>Herbiconiux</taxon>
    </lineage>
</organism>
<dbReference type="PROSITE" id="PS50109">
    <property type="entry name" value="HIS_KIN"/>
    <property type="match status" value="1"/>
</dbReference>
<dbReference type="Gene3D" id="3.40.50.2300">
    <property type="match status" value="1"/>
</dbReference>
<accession>A0ABT2H6B7</accession>
<dbReference type="PRINTS" id="PR00038">
    <property type="entry name" value="HTHLUXR"/>
</dbReference>
<evidence type="ECO:0000256" key="4">
    <source>
        <dbReference type="ARBA" id="ARBA00012438"/>
    </source>
</evidence>
<keyword evidence="11" id="KW-0418">Kinase</keyword>
<keyword evidence="12" id="KW-0408">Iron</keyword>
<dbReference type="InterPro" id="IPR050482">
    <property type="entry name" value="Sensor_HK_TwoCompSys"/>
</dbReference>
<comment type="catalytic activity">
    <reaction evidence="1">
        <text>ATP + protein L-histidine = ADP + protein N-phospho-L-histidine.</text>
        <dbReference type="EC" id="2.7.13.3"/>
    </reaction>
</comment>
<dbReference type="PANTHER" id="PTHR24421">
    <property type="entry name" value="NITRATE/NITRITE SENSOR PROTEIN NARX-RELATED"/>
    <property type="match status" value="1"/>
</dbReference>
<dbReference type="InterPro" id="IPR016032">
    <property type="entry name" value="Sig_transdc_resp-reg_C-effctor"/>
</dbReference>
<keyword evidence="9" id="KW-0808">Transferase</keyword>
<dbReference type="Pfam" id="PF02518">
    <property type="entry name" value="HATPase_c"/>
    <property type="match status" value="1"/>
</dbReference>
<reference evidence="23" key="1">
    <citation type="submission" date="2022-08" db="EMBL/GenBank/DDBJ databases">
        <authorList>
            <person name="Deng Y."/>
            <person name="Han X.-F."/>
            <person name="Zhang Y.-Q."/>
        </authorList>
    </citation>
    <scope>NUCLEOTIDE SEQUENCE</scope>
    <source>
        <strain evidence="23">CPCC 203386</strain>
    </source>
</reference>
<evidence type="ECO:0000256" key="18">
    <source>
        <dbReference type="PROSITE-ProRule" id="PRU00169"/>
    </source>
</evidence>
<dbReference type="SUPFAM" id="SSF55781">
    <property type="entry name" value="GAF domain-like"/>
    <property type="match status" value="1"/>
</dbReference>
<dbReference type="InterPro" id="IPR003594">
    <property type="entry name" value="HATPase_dom"/>
</dbReference>
<keyword evidence="15" id="KW-0238">DNA-binding</keyword>
<keyword evidence="6" id="KW-0004">4Fe-4S</keyword>
<dbReference type="Pfam" id="PF07730">
    <property type="entry name" value="HisKA_3"/>
    <property type="match status" value="1"/>
</dbReference>
<dbReference type="InterPro" id="IPR001789">
    <property type="entry name" value="Sig_transdc_resp-reg_receiver"/>
</dbReference>
<evidence type="ECO:0000256" key="8">
    <source>
        <dbReference type="ARBA" id="ARBA00022553"/>
    </source>
</evidence>
<evidence type="ECO:0000256" key="9">
    <source>
        <dbReference type="ARBA" id="ARBA00022679"/>
    </source>
</evidence>
<dbReference type="SMART" id="SM00448">
    <property type="entry name" value="REC"/>
    <property type="match status" value="1"/>
</dbReference>
<feature type="compositionally biased region" description="Pro residues" evidence="19">
    <location>
        <begin position="222"/>
        <end position="249"/>
    </location>
</feature>
<dbReference type="Gene3D" id="3.30.450.40">
    <property type="match status" value="1"/>
</dbReference>
<dbReference type="InterPro" id="IPR036890">
    <property type="entry name" value="HATPase_C_sf"/>
</dbReference>
<dbReference type="InterPro" id="IPR003018">
    <property type="entry name" value="GAF"/>
</dbReference>
<evidence type="ECO:0000256" key="5">
    <source>
        <dbReference type="ARBA" id="ARBA00017322"/>
    </source>
</evidence>
<dbReference type="InterPro" id="IPR029016">
    <property type="entry name" value="GAF-like_dom_sf"/>
</dbReference>
<evidence type="ECO:0000259" key="20">
    <source>
        <dbReference type="PROSITE" id="PS50043"/>
    </source>
</evidence>
<evidence type="ECO:0000256" key="11">
    <source>
        <dbReference type="ARBA" id="ARBA00022777"/>
    </source>
</evidence>
<dbReference type="Pfam" id="PF00072">
    <property type="entry name" value="Response_reg"/>
    <property type="match status" value="1"/>
</dbReference>
<evidence type="ECO:0000256" key="19">
    <source>
        <dbReference type="SAM" id="MobiDB-lite"/>
    </source>
</evidence>
<dbReference type="Gene3D" id="1.20.5.1930">
    <property type="match status" value="1"/>
</dbReference>
<dbReference type="InterPro" id="IPR000792">
    <property type="entry name" value="Tscrpt_reg_LuxR_C"/>
</dbReference>
<dbReference type="RefSeq" id="WP_259540390.1">
    <property type="nucleotide sequence ID" value="NZ_JANLCJ010000006.1"/>
</dbReference>
<evidence type="ECO:0000256" key="13">
    <source>
        <dbReference type="ARBA" id="ARBA00023012"/>
    </source>
</evidence>
<dbReference type="PROSITE" id="PS00622">
    <property type="entry name" value="HTH_LUXR_1"/>
    <property type="match status" value="1"/>
</dbReference>
<evidence type="ECO:0000256" key="7">
    <source>
        <dbReference type="ARBA" id="ARBA00022490"/>
    </source>
</evidence>
<feature type="domain" description="HTH luxR-type" evidence="20">
    <location>
        <begin position="574"/>
        <end position="635"/>
    </location>
</feature>
<dbReference type="InterPro" id="IPR005467">
    <property type="entry name" value="His_kinase_dom"/>
</dbReference>
<keyword evidence="13" id="KW-0902">Two-component regulatory system</keyword>
<comment type="subcellular location">
    <subcellularLocation>
        <location evidence="3">Cytoplasm</location>
    </subcellularLocation>
</comment>
<dbReference type="InterPro" id="IPR011006">
    <property type="entry name" value="CheY-like_superfamily"/>
</dbReference>
<gene>
    <name evidence="23" type="ORF">N1032_17090</name>
</gene>
<dbReference type="PROSITE" id="PS50043">
    <property type="entry name" value="HTH_LUXR_2"/>
    <property type="match status" value="1"/>
</dbReference>
<dbReference type="Pfam" id="PF13185">
    <property type="entry name" value="GAF_2"/>
    <property type="match status" value="1"/>
</dbReference>
<dbReference type="EMBL" id="JANLCJ010000006">
    <property type="protein sequence ID" value="MCS5735464.1"/>
    <property type="molecule type" value="Genomic_DNA"/>
</dbReference>
<protein>
    <recommendedName>
        <fullName evidence="5">Oxygen sensor histidine kinase NreB</fullName>
        <ecNumber evidence="4">2.7.13.3</ecNumber>
    </recommendedName>
    <alternativeName>
        <fullName evidence="17">Nitrogen regulation protein B</fullName>
    </alternativeName>
</protein>
<dbReference type="SUPFAM" id="SSF52172">
    <property type="entry name" value="CheY-like"/>
    <property type="match status" value="1"/>
</dbReference>
<dbReference type="PANTHER" id="PTHR24421:SF62">
    <property type="entry name" value="SENSORY TRANSDUCTION HISTIDINE KINASE"/>
    <property type="match status" value="1"/>
</dbReference>
<evidence type="ECO:0000256" key="15">
    <source>
        <dbReference type="ARBA" id="ARBA00023125"/>
    </source>
</evidence>
<evidence type="ECO:0000256" key="3">
    <source>
        <dbReference type="ARBA" id="ARBA00004496"/>
    </source>
</evidence>
<comment type="cofactor">
    <cofactor evidence="2">
        <name>[4Fe-4S] cluster</name>
        <dbReference type="ChEBI" id="CHEBI:49883"/>
    </cofactor>
</comment>
<sequence>MDQDASHARRQVDTLAAMANDLAGQFALEPLLERILTHTMELLGCESGSICTVDEVAGTYRKEVDLGVGCQSGQTFPLDEGVTGAVVRQRSAVIFDRYADVPGAHIAPPERDLLHGVIGVPIRWNGAVIGTCVVFSRDPDRRFTDADSGLLELFATHAAIAITNARLHALAAERASEAATLGERERVVRDVHDTVGRGLAAILLHLDSAERALATLPDAATPQPPDAATPPPPDAAAPQPPDAATPPAPDAESARAAVAQARSAANAALTETRRTVLGLGPSLLDGRSLGEAIALELGWVESTAGVATRFVVIGEPRALAPETARQLFRITQEALTNVLEHARARSIRVGVVYGDESIAVLIDDDGRGFDITELTHPTRPRATSRPRPGPGLGLRGLVARAQHLGGSVQVDSTPGWGTRLRVELPYQAPTHLDGSSRSRWRVLVVHDSPVVRAGLVRMLALVEPDIQVVGEIAESSQVVDAYRLLRPHVVLTHLRMPHIDGVRLTSYLRAIDRDAAVVLLVDTVSDDGVREAAQAGAVGFVKHDVDAAGLARAVVAAARGDSLMTVELFTSSTGVDGPDHLTAREREVRSLVEDGLPYKQIAAALDISVKTVEKHVGAILRKTGAPNRRALAGHS</sequence>
<keyword evidence="8" id="KW-0597">Phosphoprotein</keyword>
<evidence type="ECO:0000256" key="14">
    <source>
        <dbReference type="ARBA" id="ARBA00023014"/>
    </source>
</evidence>
<evidence type="ECO:0000256" key="10">
    <source>
        <dbReference type="ARBA" id="ARBA00022723"/>
    </source>
</evidence>
<proteinExistence type="predicted"/>
<name>A0ABT2H6B7_9MICO</name>
<dbReference type="SUPFAM" id="SSF55874">
    <property type="entry name" value="ATPase domain of HSP90 chaperone/DNA topoisomerase II/histidine kinase"/>
    <property type="match status" value="1"/>
</dbReference>
<evidence type="ECO:0000256" key="17">
    <source>
        <dbReference type="ARBA" id="ARBA00030800"/>
    </source>
</evidence>
<dbReference type="PROSITE" id="PS50110">
    <property type="entry name" value="RESPONSE_REGULATORY"/>
    <property type="match status" value="1"/>
</dbReference>
<evidence type="ECO:0000256" key="16">
    <source>
        <dbReference type="ARBA" id="ARBA00024827"/>
    </source>
</evidence>
<evidence type="ECO:0000259" key="21">
    <source>
        <dbReference type="PROSITE" id="PS50109"/>
    </source>
</evidence>
<evidence type="ECO:0000256" key="6">
    <source>
        <dbReference type="ARBA" id="ARBA00022485"/>
    </source>
</evidence>
<dbReference type="InterPro" id="IPR058245">
    <property type="entry name" value="NreC/VraR/RcsB-like_REC"/>
</dbReference>
<dbReference type="CDD" id="cd06170">
    <property type="entry name" value="LuxR_C_like"/>
    <property type="match status" value="1"/>
</dbReference>
<dbReference type="SUPFAM" id="SSF46894">
    <property type="entry name" value="C-terminal effector domain of the bipartite response regulators"/>
    <property type="match status" value="1"/>
</dbReference>
<dbReference type="Gene3D" id="3.30.565.10">
    <property type="entry name" value="Histidine kinase-like ATPase, C-terminal domain"/>
    <property type="match status" value="1"/>
</dbReference>
<evidence type="ECO:0000256" key="1">
    <source>
        <dbReference type="ARBA" id="ARBA00000085"/>
    </source>
</evidence>
<comment type="caution">
    <text evidence="23">The sequence shown here is derived from an EMBL/GenBank/DDBJ whole genome shotgun (WGS) entry which is preliminary data.</text>
</comment>
<evidence type="ECO:0000256" key="12">
    <source>
        <dbReference type="ARBA" id="ARBA00023004"/>
    </source>
</evidence>
<feature type="domain" description="Response regulatory" evidence="22">
    <location>
        <begin position="441"/>
        <end position="558"/>
    </location>
</feature>
<dbReference type="CDD" id="cd17535">
    <property type="entry name" value="REC_NarL-like"/>
    <property type="match status" value="1"/>
</dbReference>
<feature type="region of interest" description="Disordered" evidence="19">
    <location>
        <begin position="218"/>
        <end position="252"/>
    </location>
</feature>
<dbReference type="SMART" id="SM00421">
    <property type="entry name" value="HTH_LUXR"/>
    <property type="match status" value="1"/>
</dbReference>
<feature type="domain" description="Histidine kinase" evidence="21">
    <location>
        <begin position="326"/>
        <end position="428"/>
    </location>
</feature>
<evidence type="ECO:0000259" key="22">
    <source>
        <dbReference type="PROSITE" id="PS50110"/>
    </source>
</evidence>
<dbReference type="Pfam" id="PF00196">
    <property type="entry name" value="GerE"/>
    <property type="match status" value="1"/>
</dbReference>
<dbReference type="InterPro" id="IPR011712">
    <property type="entry name" value="Sig_transdc_His_kin_sub3_dim/P"/>
</dbReference>
<dbReference type="EC" id="2.7.13.3" evidence="4"/>
<dbReference type="Proteomes" id="UP001165586">
    <property type="component" value="Unassembled WGS sequence"/>
</dbReference>
<dbReference type="SMART" id="SM00065">
    <property type="entry name" value="GAF"/>
    <property type="match status" value="1"/>
</dbReference>
<dbReference type="InterPro" id="IPR004358">
    <property type="entry name" value="Sig_transdc_His_kin-like_C"/>
</dbReference>
<evidence type="ECO:0000313" key="24">
    <source>
        <dbReference type="Proteomes" id="UP001165586"/>
    </source>
</evidence>
<comment type="function">
    <text evidence="16">Member of the two-component regulatory system NreB/NreC involved in the control of dissimilatory nitrate/nitrite reduction in response to oxygen. NreB functions as a direct oxygen sensor histidine kinase which is autophosphorylated, in the absence of oxygen, probably at the conserved histidine residue, and transfers its phosphate group probably to a conserved aspartate residue of NreC. NreB/NreC activates the expression of the nitrate (narGHJI) and nitrite (nir) reductase operons, as well as the putative nitrate transporter gene narT.</text>
</comment>
<keyword evidence="24" id="KW-1185">Reference proteome</keyword>
<comment type="caution">
    <text evidence="18">Lacks conserved residue(s) required for the propagation of feature annotation.</text>
</comment>
<evidence type="ECO:0000313" key="23">
    <source>
        <dbReference type="EMBL" id="MCS5735464.1"/>
    </source>
</evidence>